<evidence type="ECO:0000256" key="7">
    <source>
        <dbReference type="ARBA" id="ARBA00023136"/>
    </source>
</evidence>
<evidence type="ECO:0000256" key="9">
    <source>
        <dbReference type="SAM" id="MobiDB-lite"/>
    </source>
</evidence>
<keyword evidence="15" id="KW-1185">Reference proteome</keyword>
<dbReference type="InterPro" id="IPR003439">
    <property type="entry name" value="ABC_transporter-like_ATP-bd"/>
</dbReference>
<dbReference type="PROSITE" id="PS50929">
    <property type="entry name" value="ABC_TM1F"/>
    <property type="match status" value="1"/>
</dbReference>
<protein>
    <recommendedName>
        <fullName evidence="16">ABC transporter domain-containing protein</fullName>
    </recommendedName>
</protein>
<name>R7UTR4_CAPTE</name>
<sequence length="623" mass="68904">MNTAGIRNRKKATNGTLPADTTESRATLGGRRAAWRVVLGSVFPQGHPPTDLVMGALGCLLILSIERVVSVMIPHYNKELVDTLTVSGNKESPWELVVVVSTLQFLSSGGLLSYAKTTCWQKVSQYASCNLQMNFLECVLTQSYRWQVQKRTGEVSKVMQRGVEGIIDIGSQLIFNVIPAIVDVCVAAVVFVRAFDLCTGAVLLLSMLGYISSLAVLGKHRRTHRRKINETRNEMNSVLTEALIHFEVVQQNAAEDFELEMYGKKIREKHATERKLNKTLSAAQFCQSLSKNLGVMTGSLLCVNQVAKGELTVGDYIFFLTYLNRVYQPLVTFSNYLRIFQQNLIDIEAMVDILQEEVEVRDRPGAPDINIHSGRIIVDDVTFSYTPEKQVLHNISFVCDPGTTTALVGPSGCGKSTLTRLLLRQYDPCSGSVSIDGEKLEDVTQRSLRKQIAVVPQDIGLFNQNIKYNIKYGVDGADDDSMREAATRAQIHARIAEFPDQYDSKVGERGLKLSGGEKQRVVIARALLKDSPILILDEATSSLDTLTERSLQRVVNQSAGHKTLVTIAHRLSTSIHADQIIVMKEGRIAEKGKHEDLLAEGGLYAALWKNQAKADVKPNCAHT</sequence>
<reference evidence="15" key="1">
    <citation type="submission" date="2012-12" db="EMBL/GenBank/DDBJ databases">
        <authorList>
            <person name="Hellsten U."/>
            <person name="Grimwood J."/>
            <person name="Chapman J.A."/>
            <person name="Shapiro H."/>
            <person name="Aerts A."/>
            <person name="Otillar R.P."/>
            <person name="Terry A.Y."/>
            <person name="Boore J.L."/>
            <person name="Simakov O."/>
            <person name="Marletaz F."/>
            <person name="Cho S.-J."/>
            <person name="Edsinger-Gonzales E."/>
            <person name="Havlak P."/>
            <person name="Kuo D.-H."/>
            <person name="Larsson T."/>
            <person name="Lv J."/>
            <person name="Arendt D."/>
            <person name="Savage R."/>
            <person name="Osoegawa K."/>
            <person name="de Jong P."/>
            <person name="Lindberg D.R."/>
            <person name="Seaver E.C."/>
            <person name="Weisblat D.A."/>
            <person name="Putnam N.H."/>
            <person name="Grigoriev I.V."/>
            <person name="Rokhsar D.S."/>
        </authorList>
    </citation>
    <scope>NUCLEOTIDE SEQUENCE</scope>
    <source>
        <strain evidence="15">I ESC-2004</strain>
    </source>
</reference>
<dbReference type="InterPro" id="IPR003593">
    <property type="entry name" value="AAA+_ATPase"/>
</dbReference>
<dbReference type="GO" id="GO:0016887">
    <property type="term" value="F:ATP hydrolysis activity"/>
    <property type="evidence" value="ECO:0007669"/>
    <property type="project" value="InterPro"/>
</dbReference>
<dbReference type="InterPro" id="IPR039421">
    <property type="entry name" value="Type_1_exporter"/>
</dbReference>
<dbReference type="OrthoDB" id="6500128at2759"/>
<feature type="transmembrane region" description="Helical" evidence="10">
    <location>
        <begin position="201"/>
        <end position="218"/>
    </location>
</feature>
<dbReference type="SMART" id="SM00382">
    <property type="entry name" value="AAA"/>
    <property type="match status" value="1"/>
</dbReference>
<keyword evidence="6 10" id="KW-1133">Transmembrane helix</keyword>
<feature type="region of interest" description="Disordered" evidence="9">
    <location>
        <begin position="1"/>
        <end position="23"/>
    </location>
</feature>
<gene>
    <name evidence="13" type="ORF">CAPTEDRAFT_105476</name>
</gene>
<evidence type="ECO:0000256" key="10">
    <source>
        <dbReference type="SAM" id="Phobius"/>
    </source>
</evidence>
<dbReference type="OMA" id="CIPLTAW"/>
<dbReference type="FunFam" id="3.40.50.300:FF:000287">
    <property type="entry name" value="Multidrug ABC transporter ATP-binding protein"/>
    <property type="match status" value="1"/>
</dbReference>
<evidence type="ECO:0000256" key="8">
    <source>
        <dbReference type="ARBA" id="ARBA00024363"/>
    </source>
</evidence>
<dbReference type="Proteomes" id="UP000014760">
    <property type="component" value="Unassembled WGS sequence"/>
</dbReference>
<keyword evidence="5" id="KW-0067">ATP-binding</keyword>
<keyword evidence="7 10" id="KW-0472">Membrane</keyword>
<evidence type="ECO:0000313" key="15">
    <source>
        <dbReference type="Proteomes" id="UP000014760"/>
    </source>
</evidence>
<feature type="domain" description="ABC transporter" evidence="11">
    <location>
        <begin position="376"/>
        <end position="610"/>
    </location>
</feature>
<evidence type="ECO:0000259" key="12">
    <source>
        <dbReference type="PROSITE" id="PS50929"/>
    </source>
</evidence>
<dbReference type="SUPFAM" id="SSF52540">
    <property type="entry name" value="P-loop containing nucleoside triphosphate hydrolases"/>
    <property type="match status" value="1"/>
</dbReference>
<comment type="similarity">
    <text evidence="8">Belongs to the ABC transporter superfamily. ABCB family. Heavy Metal importer (TC 3.A.1.210) subfamily.</text>
</comment>
<dbReference type="GO" id="GO:0015439">
    <property type="term" value="F:ABC-type heme transporter activity"/>
    <property type="evidence" value="ECO:0007669"/>
    <property type="project" value="TreeGrafter"/>
</dbReference>
<dbReference type="PROSITE" id="PS50893">
    <property type="entry name" value="ABC_TRANSPORTER_2"/>
    <property type="match status" value="1"/>
</dbReference>
<dbReference type="Gene3D" id="3.40.50.300">
    <property type="entry name" value="P-loop containing nucleotide triphosphate hydrolases"/>
    <property type="match status" value="1"/>
</dbReference>
<evidence type="ECO:0000256" key="5">
    <source>
        <dbReference type="ARBA" id="ARBA00022840"/>
    </source>
</evidence>
<dbReference type="InterPro" id="IPR011527">
    <property type="entry name" value="ABC1_TM_dom"/>
</dbReference>
<evidence type="ECO:0000313" key="14">
    <source>
        <dbReference type="EnsemblMetazoa" id="CapteP105476"/>
    </source>
</evidence>
<dbReference type="InterPro" id="IPR017871">
    <property type="entry name" value="ABC_transporter-like_CS"/>
</dbReference>
<evidence type="ECO:0000313" key="13">
    <source>
        <dbReference type="EMBL" id="ELU06791.1"/>
    </source>
</evidence>
<dbReference type="AlphaFoldDB" id="R7UTR4"/>
<keyword evidence="3 10" id="KW-0812">Transmembrane</keyword>
<feature type="compositionally biased region" description="Polar residues" evidence="9">
    <location>
        <begin position="13"/>
        <end position="23"/>
    </location>
</feature>
<dbReference type="EMBL" id="AMQN01007294">
    <property type="status" value="NOT_ANNOTATED_CDS"/>
    <property type="molecule type" value="Genomic_DNA"/>
</dbReference>
<dbReference type="GO" id="GO:0005524">
    <property type="term" value="F:ATP binding"/>
    <property type="evidence" value="ECO:0007669"/>
    <property type="project" value="UniProtKB-KW"/>
</dbReference>
<evidence type="ECO:0000256" key="2">
    <source>
        <dbReference type="ARBA" id="ARBA00022448"/>
    </source>
</evidence>
<dbReference type="GO" id="GO:0005774">
    <property type="term" value="C:vacuolar membrane"/>
    <property type="evidence" value="ECO:0007669"/>
    <property type="project" value="TreeGrafter"/>
</dbReference>
<dbReference type="EnsemblMetazoa" id="CapteT105476">
    <property type="protein sequence ID" value="CapteP105476"/>
    <property type="gene ID" value="CapteG105476"/>
</dbReference>
<evidence type="ECO:0000259" key="11">
    <source>
        <dbReference type="PROSITE" id="PS50893"/>
    </source>
</evidence>
<dbReference type="PROSITE" id="PS00211">
    <property type="entry name" value="ABC_TRANSPORTER_1"/>
    <property type="match status" value="1"/>
</dbReference>
<dbReference type="CDD" id="cd18583">
    <property type="entry name" value="ABC_6TM_HMT1"/>
    <property type="match status" value="1"/>
</dbReference>
<dbReference type="Gene3D" id="1.20.1560.10">
    <property type="entry name" value="ABC transporter type 1, transmembrane domain"/>
    <property type="match status" value="1"/>
</dbReference>
<dbReference type="InterPro" id="IPR036640">
    <property type="entry name" value="ABC1_TM_sf"/>
</dbReference>
<dbReference type="PANTHER" id="PTHR24221:SF654">
    <property type="entry name" value="ATP-BINDING CASSETTE SUB-FAMILY B MEMBER 6"/>
    <property type="match status" value="1"/>
</dbReference>
<organism evidence="13">
    <name type="scientific">Capitella teleta</name>
    <name type="common">Polychaete worm</name>
    <dbReference type="NCBI Taxonomy" id="283909"/>
    <lineage>
        <taxon>Eukaryota</taxon>
        <taxon>Metazoa</taxon>
        <taxon>Spiralia</taxon>
        <taxon>Lophotrochozoa</taxon>
        <taxon>Annelida</taxon>
        <taxon>Polychaeta</taxon>
        <taxon>Sedentaria</taxon>
        <taxon>Scolecida</taxon>
        <taxon>Capitellidae</taxon>
        <taxon>Capitella</taxon>
    </lineage>
</organism>
<evidence type="ECO:0000256" key="3">
    <source>
        <dbReference type="ARBA" id="ARBA00022692"/>
    </source>
</evidence>
<proteinExistence type="inferred from homology"/>
<evidence type="ECO:0000256" key="4">
    <source>
        <dbReference type="ARBA" id="ARBA00022741"/>
    </source>
</evidence>
<dbReference type="GO" id="GO:0020037">
    <property type="term" value="F:heme binding"/>
    <property type="evidence" value="ECO:0007669"/>
    <property type="project" value="TreeGrafter"/>
</dbReference>
<reference evidence="14" key="3">
    <citation type="submission" date="2015-06" db="UniProtKB">
        <authorList>
            <consortium name="EnsemblMetazoa"/>
        </authorList>
    </citation>
    <scope>IDENTIFICATION</scope>
</reference>
<accession>R7UTR4</accession>
<dbReference type="Pfam" id="PF00664">
    <property type="entry name" value="ABC_membrane"/>
    <property type="match status" value="1"/>
</dbReference>
<dbReference type="HOGENOM" id="CLU_000604_84_3_1"/>
<dbReference type="STRING" id="283909.R7UTR4"/>
<feature type="transmembrane region" description="Helical" evidence="10">
    <location>
        <begin position="173"/>
        <end position="195"/>
    </location>
</feature>
<dbReference type="EMBL" id="KB300390">
    <property type="protein sequence ID" value="ELU06791.1"/>
    <property type="molecule type" value="Genomic_DNA"/>
</dbReference>
<dbReference type="PANTHER" id="PTHR24221">
    <property type="entry name" value="ATP-BINDING CASSETTE SUB-FAMILY B"/>
    <property type="match status" value="1"/>
</dbReference>
<evidence type="ECO:0000256" key="1">
    <source>
        <dbReference type="ARBA" id="ARBA00004141"/>
    </source>
</evidence>
<dbReference type="InterPro" id="IPR027417">
    <property type="entry name" value="P-loop_NTPase"/>
</dbReference>
<comment type="subcellular location">
    <subcellularLocation>
        <location evidence="1">Membrane</location>
        <topology evidence="1">Multi-pass membrane protein</topology>
    </subcellularLocation>
</comment>
<dbReference type="Pfam" id="PF00005">
    <property type="entry name" value="ABC_tran"/>
    <property type="match status" value="1"/>
</dbReference>
<keyword evidence="4" id="KW-0547">Nucleotide-binding</keyword>
<feature type="domain" description="ABC transmembrane type-1" evidence="12">
    <location>
        <begin position="57"/>
        <end position="342"/>
    </location>
</feature>
<evidence type="ECO:0008006" key="16">
    <source>
        <dbReference type="Google" id="ProtNLM"/>
    </source>
</evidence>
<keyword evidence="2" id="KW-0813">Transport</keyword>
<dbReference type="SUPFAM" id="SSF90123">
    <property type="entry name" value="ABC transporter transmembrane region"/>
    <property type="match status" value="1"/>
</dbReference>
<evidence type="ECO:0000256" key="6">
    <source>
        <dbReference type="ARBA" id="ARBA00022989"/>
    </source>
</evidence>
<reference evidence="13 15" key="2">
    <citation type="journal article" date="2013" name="Nature">
        <title>Insights into bilaterian evolution from three spiralian genomes.</title>
        <authorList>
            <person name="Simakov O."/>
            <person name="Marletaz F."/>
            <person name="Cho S.J."/>
            <person name="Edsinger-Gonzales E."/>
            <person name="Havlak P."/>
            <person name="Hellsten U."/>
            <person name="Kuo D.H."/>
            <person name="Larsson T."/>
            <person name="Lv J."/>
            <person name="Arendt D."/>
            <person name="Savage R."/>
            <person name="Osoegawa K."/>
            <person name="de Jong P."/>
            <person name="Grimwood J."/>
            <person name="Chapman J.A."/>
            <person name="Shapiro H."/>
            <person name="Aerts A."/>
            <person name="Otillar R.P."/>
            <person name="Terry A.Y."/>
            <person name="Boore J.L."/>
            <person name="Grigoriev I.V."/>
            <person name="Lindberg D.R."/>
            <person name="Seaver E.C."/>
            <person name="Weisblat D.A."/>
            <person name="Putnam N.H."/>
            <person name="Rokhsar D.S."/>
        </authorList>
    </citation>
    <scope>NUCLEOTIDE SEQUENCE</scope>
    <source>
        <strain evidence="13 15">I ESC-2004</strain>
    </source>
</reference>